<feature type="signal peptide" evidence="1">
    <location>
        <begin position="1"/>
        <end position="19"/>
    </location>
</feature>
<dbReference type="PATRIC" id="fig|291169.3.peg.419"/>
<dbReference type="Gene3D" id="3.30.110.170">
    <property type="entry name" value="Protein of unknown function (DUF541), domain 1"/>
    <property type="match status" value="1"/>
</dbReference>
<dbReference type="Pfam" id="PF04402">
    <property type="entry name" value="SIMPL"/>
    <property type="match status" value="1"/>
</dbReference>
<dbReference type="PANTHER" id="PTHR34387">
    <property type="entry name" value="SLR1258 PROTEIN"/>
    <property type="match status" value="1"/>
</dbReference>
<keyword evidence="3" id="KW-1185">Reference proteome</keyword>
<dbReference type="GO" id="GO:0006974">
    <property type="term" value="P:DNA damage response"/>
    <property type="evidence" value="ECO:0007669"/>
    <property type="project" value="TreeGrafter"/>
</dbReference>
<protein>
    <recommendedName>
        <fullName evidence="4">Oxidative stress defense protein</fullName>
    </recommendedName>
</protein>
<comment type="caution">
    <text evidence="2">The sequence shown here is derived from an EMBL/GenBank/DDBJ whole genome shotgun (WGS) entry which is preliminary data.</text>
</comment>
<proteinExistence type="predicted"/>
<dbReference type="InterPro" id="IPR052022">
    <property type="entry name" value="26kDa_periplasmic_antigen"/>
</dbReference>
<name>A0A1E3GV50_9GAMM</name>
<gene>
    <name evidence="2" type="ORF">A9E74_00413</name>
</gene>
<dbReference type="InterPro" id="IPR007497">
    <property type="entry name" value="SIMPL/DUF541"/>
</dbReference>
<dbReference type="Proteomes" id="UP000094379">
    <property type="component" value="Unassembled WGS sequence"/>
</dbReference>
<keyword evidence="1" id="KW-0732">Signal</keyword>
<dbReference type="STRING" id="291169.A9E74_00413"/>
<accession>A0A1E3GV50</accession>
<dbReference type="RefSeq" id="WP_069294996.1">
    <property type="nucleotide sequence ID" value="NZ_MCRI01000002.1"/>
</dbReference>
<reference evidence="2 3" key="1">
    <citation type="submission" date="2016-07" db="EMBL/GenBank/DDBJ databases">
        <title>Draft Genome Sequence of Methylophaga muralis Bur 1.</title>
        <authorList>
            <person name="Vasilenko O.V."/>
            <person name="Doronina N.V."/>
            <person name="Shmareva M.N."/>
            <person name="Tarlachkov S.V."/>
            <person name="Mustakhimov I."/>
            <person name="Trotsenko Y.A."/>
        </authorList>
    </citation>
    <scope>NUCLEOTIDE SEQUENCE [LARGE SCALE GENOMIC DNA]</scope>
    <source>
        <strain evidence="2 3">Bur 1</strain>
    </source>
</reference>
<feature type="chain" id="PRO_5009128703" description="Oxidative stress defense protein" evidence="1">
    <location>
        <begin position="20"/>
        <end position="236"/>
    </location>
</feature>
<dbReference type="AlphaFoldDB" id="A0A1E3GV50"/>
<dbReference type="EMBL" id="MCRI01000002">
    <property type="protein sequence ID" value="ODN67907.1"/>
    <property type="molecule type" value="Genomic_DNA"/>
</dbReference>
<dbReference type="Gene3D" id="3.30.70.2970">
    <property type="entry name" value="Protein of unknown function (DUF541), domain 2"/>
    <property type="match status" value="1"/>
</dbReference>
<dbReference type="PANTHER" id="PTHR34387:SF1">
    <property type="entry name" value="PERIPLASMIC IMMUNOGENIC PROTEIN"/>
    <property type="match status" value="1"/>
</dbReference>
<evidence type="ECO:0000256" key="1">
    <source>
        <dbReference type="SAM" id="SignalP"/>
    </source>
</evidence>
<evidence type="ECO:0008006" key="4">
    <source>
        <dbReference type="Google" id="ProtNLM"/>
    </source>
</evidence>
<evidence type="ECO:0000313" key="3">
    <source>
        <dbReference type="Proteomes" id="UP000094379"/>
    </source>
</evidence>
<evidence type="ECO:0000313" key="2">
    <source>
        <dbReference type="EMBL" id="ODN67907.1"/>
    </source>
</evidence>
<sequence length="236" mass="26030">MKNTFFVIALLLFSANATAETELNFNLINLNATASTEVANDQVTSVIQVMLNGTDPTKLGQQVNQRSNQLLEKIKAFASVKSQTTGYQTRPMYKDSQIVSWQVSQQIRLHSHDFTQMSELLGEVQALGTVQSIEFSLSDALIESTQNELMQQAISKFRDKASLVQQQFNEPGYRLVNMSVNTSGYAPVYRMESQMMMSADMSSKSAPAALEAGSNKVSVDVHGQIQLISDTTTVTN</sequence>
<organism evidence="2 3">
    <name type="scientific">Methylophaga muralis</name>
    <dbReference type="NCBI Taxonomy" id="291169"/>
    <lineage>
        <taxon>Bacteria</taxon>
        <taxon>Pseudomonadati</taxon>
        <taxon>Pseudomonadota</taxon>
        <taxon>Gammaproteobacteria</taxon>
        <taxon>Thiotrichales</taxon>
        <taxon>Piscirickettsiaceae</taxon>
        <taxon>Methylophaga</taxon>
    </lineage>
</organism>